<dbReference type="Pfam" id="PF05016">
    <property type="entry name" value="ParE_toxin"/>
    <property type="match status" value="1"/>
</dbReference>
<gene>
    <name evidence="2" type="ORF">MNB_SV-4-1266</name>
</gene>
<name>A0A1W1E8A0_9ZZZZ</name>
<evidence type="ECO:0000313" key="2">
    <source>
        <dbReference type="EMBL" id="SFV90150.1"/>
    </source>
</evidence>
<keyword evidence="1" id="KW-1277">Toxin-antitoxin system</keyword>
<reference evidence="2" key="1">
    <citation type="submission" date="2016-10" db="EMBL/GenBank/DDBJ databases">
        <authorList>
            <person name="de Groot N.N."/>
        </authorList>
    </citation>
    <scope>NUCLEOTIDE SEQUENCE</scope>
</reference>
<dbReference type="InterPro" id="IPR007712">
    <property type="entry name" value="RelE/ParE_toxin"/>
</dbReference>
<dbReference type="Gene3D" id="3.30.2310.20">
    <property type="entry name" value="RelE-like"/>
    <property type="match status" value="1"/>
</dbReference>
<dbReference type="SUPFAM" id="SSF143011">
    <property type="entry name" value="RelE-like"/>
    <property type="match status" value="1"/>
</dbReference>
<dbReference type="EMBL" id="FPIB01000010">
    <property type="protein sequence ID" value="SFV90150.1"/>
    <property type="molecule type" value="Genomic_DNA"/>
</dbReference>
<dbReference type="AlphaFoldDB" id="A0A1W1E8A0"/>
<dbReference type="InterPro" id="IPR035093">
    <property type="entry name" value="RelE/ParE_toxin_dom_sf"/>
</dbReference>
<evidence type="ECO:0000256" key="1">
    <source>
        <dbReference type="ARBA" id="ARBA00022649"/>
    </source>
</evidence>
<accession>A0A1W1E8A0</accession>
<sequence>MQIHFTKALKKILKSPELGQELSNKNNQNLSGLRKIYFDNKRYRIVYEIIENEVLIYIVAIGKRDKMEVYVKAAERRNP</sequence>
<protein>
    <submittedName>
        <fullName evidence="2">RelE/StbE replicon stabilization toxin</fullName>
    </submittedName>
</protein>
<proteinExistence type="predicted"/>
<organism evidence="2">
    <name type="scientific">hydrothermal vent metagenome</name>
    <dbReference type="NCBI Taxonomy" id="652676"/>
    <lineage>
        <taxon>unclassified sequences</taxon>
        <taxon>metagenomes</taxon>
        <taxon>ecological metagenomes</taxon>
    </lineage>
</organism>